<keyword evidence="1" id="KW-0472">Membrane</keyword>
<name>A0A9P6AZJ3_9AGAM</name>
<comment type="caution">
    <text evidence="2">The sequence shown here is derived from an EMBL/GenBank/DDBJ whole genome shotgun (WGS) entry which is preliminary data.</text>
</comment>
<feature type="transmembrane region" description="Helical" evidence="1">
    <location>
        <begin position="131"/>
        <end position="154"/>
    </location>
</feature>
<organism evidence="2 3">
    <name type="scientific">Hydnum rufescens UP504</name>
    <dbReference type="NCBI Taxonomy" id="1448309"/>
    <lineage>
        <taxon>Eukaryota</taxon>
        <taxon>Fungi</taxon>
        <taxon>Dikarya</taxon>
        <taxon>Basidiomycota</taxon>
        <taxon>Agaricomycotina</taxon>
        <taxon>Agaricomycetes</taxon>
        <taxon>Cantharellales</taxon>
        <taxon>Hydnaceae</taxon>
        <taxon>Hydnum</taxon>
    </lineage>
</organism>
<evidence type="ECO:0000313" key="3">
    <source>
        <dbReference type="Proteomes" id="UP000886523"/>
    </source>
</evidence>
<evidence type="ECO:0000313" key="2">
    <source>
        <dbReference type="EMBL" id="KAF9514745.1"/>
    </source>
</evidence>
<proteinExistence type="predicted"/>
<feature type="transmembrane region" description="Helical" evidence="1">
    <location>
        <begin position="174"/>
        <end position="196"/>
    </location>
</feature>
<dbReference type="OrthoDB" id="2535105at2759"/>
<keyword evidence="1" id="KW-0812">Transmembrane</keyword>
<dbReference type="Proteomes" id="UP000886523">
    <property type="component" value="Unassembled WGS sequence"/>
</dbReference>
<sequence>MAVLVTGTSTRSTQTAMKESQASYQWRKSGIGDWRQTWFAKRRRPQELNFPINMSIAVLGKGQGLICYYTCTAMKPRQVPFSSEFALYISSFTPSPSIYVDDIGTSELPFSSPIRPLFPLIMEIIHGITPVDILGGLFFGNLLTALCFGVLTIQTSSYYRAFPDDGRPVKLTVAFSWTLEAFQLLCMLYLVFILVANHRNCLALDWVPWEFAVFQVNIIVVKTGSRLRG</sequence>
<accession>A0A9P6AZJ3</accession>
<protein>
    <submittedName>
        <fullName evidence="2">Uncharacterized protein</fullName>
    </submittedName>
</protein>
<dbReference type="AlphaFoldDB" id="A0A9P6AZJ3"/>
<dbReference type="EMBL" id="MU128957">
    <property type="protein sequence ID" value="KAF9514745.1"/>
    <property type="molecule type" value="Genomic_DNA"/>
</dbReference>
<reference evidence="2" key="1">
    <citation type="journal article" date="2020" name="Nat. Commun.">
        <title>Large-scale genome sequencing of mycorrhizal fungi provides insights into the early evolution of symbiotic traits.</title>
        <authorList>
            <person name="Miyauchi S."/>
            <person name="Kiss E."/>
            <person name="Kuo A."/>
            <person name="Drula E."/>
            <person name="Kohler A."/>
            <person name="Sanchez-Garcia M."/>
            <person name="Morin E."/>
            <person name="Andreopoulos B."/>
            <person name="Barry K.W."/>
            <person name="Bonito G."/>
            <person name="Buee M."/>
            <person name="Carver A."/>
            <person name="Chen C."/>
            <person name="Cichocki N."/>
            <person name="Clum A."/>
            <person name="Culley D."/>
            <person name="Crous P.W."/>
            <person name="Fauchery L."/>
            <person name="Girlanda M."/>
            <person name="Hayes R.D."/>
            <person name="Keri Z."/>
            <person name="LaButti K."/>
            <person name="Lipzen A."/>
            <person name="Lombard V."/>
            <person name="Magnuson J."/>
            <person name="Maillard F."/>
            <person name="Murat C."/>
            <person name="Nolan M."/>
            <person name="Ohm R.A."/>
            <person name="Pangilinan J."/>
            <person name="Pereira M.F."/>
            <person name="Perotto S."/>
            <person name="Peter M."/>
            <person name="Pfister S."/>
            <person name="Riley R."/>
            <person name="Sitrit Y."/>
            <person name="Stielow J.B."/>
            <person name="Szollosi G."/>
            <person name="Zifcakova L."/>
            <person name="Stursova M."/>
            <person name="Spatafora J.W."/>
            <person name="Tedersoo L."/>
            <person name="Vaario L.M."/>
            <person name="Yamada A."/>
            <person name="Yan M."/>
            <person name="Wang P."/>
            <person name="Xu J."/>
            <person name="Bruns T."/>
            <person name="Baldrian P."/>
            <person name="Vilgalys R."/>
            <person name="Dunand C."/>
            <person name="Henrissat B."/>
            <person name="Grigoriev I.V."/>
            <person name="Hibbett D."/>
            <person name="Nagy L.G."/>
            <person name="Martin F.M."/>
        </authorList>
    </citation>
    <scope>NUCLEOTIDE SEQUENCE</scope>
    <source>
        <strain evidence="2">UP504</strain>
    </source>
</reference>
<evidence type="ECO:0000256" key="1">
    <source>
        <dbReference type="SAM" id="Phobius"/>
    </source>
</evidence>
<keyword evidence="3" id="KW-1185">Reference proteome</keyword>
<gene>
    <name evidence="2" type="ORF">BS47DRAFT_1361468</name>
</gene>
<keyword evidence="1" id="KW-1133">Transmembrane helix</keyword>